<gene>
    <name evidence="4" type="ORF">QCA50_017326</name>
</gene>
<dbReference type="GO" id="GO:0005524">
    <property type="term" value="F:ATP binding"/>
    <property type="evidence" value="ECO:0007669"/>
    <property type="project" value="UniProtKB-UniRule"/>
</dbReference>
<protein>
    <recommendedName>
        <fullName evidence="3">Protein kinase domain-containing protein</fullName>
    </recommendedName>
</protein>
<dbReference type="Proteomes" id="UP001385951">
    <property type="component" value="Unassembled WGS sequence"/>
</dbReference>
<feature type="domain" description="Protein kinase" evidence="3">
    <location>
        <begin position="343"/>
        <end position="462"/>
    </location>
</feature>
<dbReference type="InterPro" id="IPR000719">
    <property type="entry name" value="Prot_kinase_dom"/>
</dbReference>
<keyword evidence="1" id="KW-0547">Nucleotide-binding</keyword>
<dbReference type="Gene3D" id="3.30.200.20">
    <property type="entry name" value="Phosphorylase Kinase, domain 1"/>
    <property type="match status" value="1"/>
</dbReference>
<feature type="binding site" evidence="1">
    <location>
        <position position="371"/>
    </location>
    <ligand>
        <name>ATP</name>
        <dbReference type="ChEBI" id="CHEBI:30616"/>
    </ligand>
</feature>
<reference evidence="4 5" key="1">
    <citation type="submission" date="2022-09" db="EMBL/GenBank/DDBJ databases">
        <authorList>
            <person name="Palmer J.M."/>
        </authorList>
    </citation>
    <scope>NUCLEOTIDE SEQUENCE [LARGE SCALE GENOMIC DNA]</scope>
    <source>
        <strain evidence="4 5">DSM 7382</strain>
    </source>
</reference>
<name>A0AAW0FSE7_9APHY</name>
<accession>A0AAW0FSE7</accession>
<evidence type="ECO:0000256" key="1">
    <source>
        <dbReference type="PROSITE-ProRule" id="PRU10141"/>
    </source>
</evidence>
<comment type="caution">
    <text evidence="4">The sequence shown here is derived from an EMBL/GenBank/DDBJ whole genome shotgun (WGS) entry which is preliminary data.</text>
</comment>
<evidence type="ECO:0000313" key="5">
    <source>
        <dbReference type="Proteomes" id="UP001385951"/>
    </source>
</evidence>
<feature type="region of interest" description="Disordered" evidence="2">
    <location>
        <begin position="190"/>
        <end position="216"/>
    </location>
</feature>
<dbReference type="SUPFAM" id="SSF56112">
    <property type="entry name" value="Protein kinase-like (PK-like)"/>
    <property type="match status" value="1"/>
</dbReference>
<sequence length="462" mass="51724">MNSTPPTPYNIHHPNTKRPDSYLLTLLDIIQSIPTAFIRVIRGFFPNRLHVTLLRIVLQLPGLHESSPELAEHIARYVAGEQGTFAPSLPQTSGRLAASVGLQTSTIRISRISSPNTSSSSVGSVIPTQLSGDVISSSRFRHVMESTGQSHVSHTSPAPSYQDALERDTLAPPDMLRDRPVDEVSTIYANEQSPPHYSLPPTESSQRSHLEAQEEPVENNVLQLNETMNNILVVSPPPSILIPPPRRKRHQLTPLQLDLHPPTREYVPDESLILRPLEENQISVIDLPRLLELSSQNEFICNVHPPSGTLSIYTEPNNEPLPSPKSPIHETFPSVLHHDGVEYRVRSVIGEGGFARVVAVTTQDNKWFALKILCKYKQFRIFNSQLAMLREKQVMLFADMLDMPFVNKLYASWADKFHTYLLTPLCPKNLVTYIQELPDPLLDSAVFEAKVLRASKELVGVL</sequence>
<proteinExistence type="predicted"/>
<dbReference type="AlphaFoldDB" id="A0AAW0FSE7"/>
<dbReference type="EMBL" id="JASBNA010000057">
    <property type="protein sequence ID" value="KAK7679615.1"/>
    <property type="molecule type" value="Genomic_DNA"/>
</dbReference>
<dbReference type="PROSITE" id="PS50011">
    <property type="entry name" value="PROTEIN_KINASE_DOM"/>
    <property type="match status" value="1"/>
</dbReference>
<evidence type="ECO:0000259" key="3">
    <source>
        <dbReference type="PROSITE" id="PS50011"/>
    </source>
</evidence>
<dbReference type="GO" id="GO:0004672">
    <property type="term" value="F:protein kinase activity"/>
    <property type="evidence" value="ECO:0007669"/>
    <property type="project" value="InterPro"/>
</dbReference>
<dbReference type="InterPro" id="IPR011009">
    <property type="entry name" value="Kinase-like_dom_sf"/>
</dbReference>
<evidence type="ECO:0000256" key="2">
    <source>
        <dbReference type="SAM" id="MobiDB-lite"/>
    </source>
</evidence>
<dbReference type="PROSITE" id="PS00107">
    <property type="entry name" value="PROTEIN_KINASE_ATP"/>
    <property type="match status" value="1"/>
</dbReference>
<evidence type="ECO:0000313" key="4">
    <source>
        <dbReference type="EMBL" id="KAK7679615.1"/>
    </source>
</evidence>
<keyword evidence="5" id="KW-1185">Reference proteome</keyword>
<keyword evidence="1" id="KW-0067">ATP-binding</keyword>
<feature type="compositionally biased region" description="Polar residues" evidence="2">
    <location>
        <begin position="146"/>
        <end position="159"/>
    </location>
</feature>
<feature type="region of interest" description="Disordered" evidence="2">
    <location>
        <begin position="145"/>
        <end position="164"/>
    </location>
</feature>
<feature type="compositionally biased region" description="Polar residues" evidence="2">
    <location>
        <begin position="190"/>
        <end position="205"/>
    </location>
</feature>
<dbReference type="InterPro" id="IPR017441">
    <property type="entry name" value="Protein_kinase_ATP_BS"/>
</dbReference>
<organism evidence="4 5">
    <name type="scientific">Cerrena zonata</name>
    <dbReference type="NCBI Taxonomy" id="2478898"/>
    <lineage>
        <taxon>Eukaryota</taxon>
        <taxon>Fungi</taxon>
        <taxon>Dikarya</taxon>
        <taxon>Basidiomycota</taxon>
        <taxon>Agaricomycotina</taxon>
        <taxon>Agaricomycetes</taxon>
        <taxon>Polyporales</taxon>
        <taxon>Cerrenaceae</taxon>
        <taxon>Cerrena</taxon>
    </lineage>
</organism>